<dbReference type="PANTHER" id="PTHR10292:SF1">
    <property type="entry name" value="CLATHRIN HEAVY CHAIN"/>
    <property type="match status" value="1"/>
</dbReference>
<dbReference type="FunFam" id="1.25.40.730:FF:000002">
    <property type="entry name" value="Clathrin heavy chain"/>
    <property type="match status" value="1"/>
</dbReference>
<evidence type="ECO:0000256" key="6">
    <source>
        <dbReference type="ARBA" id="ARBA00023176"/>
    </source>
</evidence>
<dbReference type="Pfam" id="PF09268">
    <property type="entry name" value="Clathrin-link"/>
    <property type="match status" value="1"/>
</dbReference>
<reference evidence="10" key="1">
    <citation type="submission" date="2021-06" db="EMBL/GenBank/DDBJ databases">
        <authorList>
            <person name="Kallberg Y."/>
            <person name="Tangrot J."/>
            <person name="Rosling A."/>
        </authorList>
    </citation>
    <scope>NUCLEOTIDE SEQUENCE</scope>
    <source>
        <strain evidence="10">IN212</strain>
    </source>
</reference>
<dbReference type="Proteomes" id="UP000789396">
    <property type="component" value="Unassembled WGS sequence"/>
</dbReference>
<dbReference type="InterPro" id="IPR015348">
    <property type="entry name" value="Clathrin_H-chain_linker_core"/>
</dbReference>
<evidence type="ECO:0000313" key="10">
    <source>
        <dbReference type="EMBL" id="CAG8550185.1"/>
    </source>
</evidence>
<dbReference type="SMART" id="SM00299">
    <property type="entry name" value="CLH"/>
    <property type="match status" value="6"/>
</dbReference>
<dbReference type="GO" id="GO:0006886">
    <property type="term" value="P:intracellular protein transport"/>
    <property type="evidence" value="ECO:0007669"/>
    <property type="project" value="UniProtKB-UniRule"/>
</dbReference>
<dbReference type="GO" id="GO:0006895">
    <property type="term" value="P:Golgi to endosome transport"/>
    <property type="evidence" value="ECO:0007669"/>
    <property type="project" value="TreeGrafter"/>
</dbReference>
<sequence length="1228" mass="140608">MDGDSQPTKVFDRHASLQSAQIINYRVNSDEKWMVLVGISAEDGRVAGHMQLFSKERQVSQPIEGHAAAFATLLLENDENPQFAKRTVDVFFPAEASTDFPVAMQVLSVCVDENNIIPYIMTTLNNPDLAVRVATRCNLPGAEELYVKKFMELYAAGQYNEAAKVAANGPRPGTLSPILQYFGIILEKGELNKYESLELARPVLAQGRKQLLEKWLKEDKLECSEELGDIVRQYDLTLALSVYLRANVPNKIVLYAKKVGFQPDYPSLLQKIMRLDPDKGGEFAAMLATDESGPLVDIERIVDVFMSQNLIQQATSFLLDALKDNKPEQAHLQTRLLEMNLMHAPQVADAILGNEMFSYYDKPSIASLCERAGLLQRALEHYTDINDIKRVIVHTQSLNTDFVINYFGNLSVDQSLDVLKEMLKVNIRQNLQIVVQIATKYSEQLQPLNLIQFTDPDVVFKYIQAAVKTGQIKEYIEVYVQKVNSARTPAVVGGLLDVDCDEIVIKNLLSSVTGHVPVDQLVQEVEKRNRLKLLLPWLEQRVNENSQDPAVFNALAKIYIDSNNNPEAFLRENTLYDSLAIGTYCEKRDPYLAFIAYQRGQCDHELVKVTNENSMFKHQARYLIKRRDLTLWAHVLDPNNMYQSIDPEDVSVTVKAFMAADLPIELIELLEKLILDNTAFMMDFINKLSNFDAPDVAEIAVKNGLFEEAFTIYKKHDENTSAINVLIEHIGSIDRASEFAESCNNPEVWSRLAKAQIEGLRIKDSIDSYIRADDPSNFNEVIDISSRAGKHEELVKYLQMCRKKLREPVVDRVGDRCYDEGLYAAAKILFQSISNWARLASTLVHLGEYQAAVDSARKASKFRLAHICGLSLIVHAEELQDIIRRYEYNGYIDEILSLLEAGLGLERAHMGMFTELAILYTKYRPEKTDEHLRLFWSRLNISKVIRACDEAHLWKEMVFLYENYDEFDNAALAMMNHAADAWEHSRFKDIIVKVSNVEIYYKALKFYMDEHPLLLNDLLVALTPRIDHTRVVQMFHKADNLPLIKSYLISVQETNNEAVNDAYNDILIEEEDYKSLRDSIDSFDKFDNISLAKRLEKHELLEFRRIAAHLYKKNKRWAQSISLSKEDRLFKDAIETASESRSTEIVDELLEYFVQIGNKECFTACLYTCYDLVRPDVVLELAWRHGLSDFAMPYLIQVMREFSTKIDMLEKANDDRTKREQEREKSES</sequence>
<dbReference type="GO" id="GO:0006898">
    <property type="term" value="P:receptor-mediated endocytosis"/>
    <property type="evidence" value="ECO:0007669"/>
    <property type="project" value="TreeGrafter"/>
</dbReference>
<dbReference type="InterPro" id="IPR016024">
    <property type="entry name" value="ARM-type_fold"/>
</dbReference>
<keyword evidence="4" id="KW-0677">Repeat</keyword>
<dbReference type="GO" id="GO:0071439">
    <property type="term" value="C:clathrin complex"/>
    <property type="evidence" value="ECO:0007669"/>
    <property type="project" value="InterPro"/>
</dbReference>
<dbReference type="InterPro" id="IPR011990">
    <property type="entry name" value="TPR-like_helical_dom_sf"/>
</dbReference>
<evidence type="ECO:0000256" key="2">
    <source>
        <dbReference type="ARBA" id="ARBA00004277"/>
    </source>
</evidence>
<dbReference type="InterPro" id="IPR022365">
    <property type="entry name" value="Clathrin_H-chain_propeller_rpt"/>
</dbReference>
<dbReference type="Pfam" id="PF01394">
    <property type="entry name" value="Clathrin_propel"/>
    <property type="match status" value="1"/>
</dbReference>
<dbReference type="InterPro" id="IPR016341">
    <property type="entry name" value="Clathrin_heavy_chain"/>
</dbReference>
<dbReference type="Pfam" id="PF13838">
    <property type="entry name" value="Clathrin_H_link"/>
    <property type="match status" value="1"/>
</dbReference>
<keyword evidence="6" id="KW-0168">Coated pit</keyword>
<dbReference type="Gene3D" id="1.25.40.30">
    <property type="match status" value="1"/>
</dbReference>
<evidence type="ECO:0000313" key="11">
    <source>
        <dbReference type="Proteomes" id="UP000789396"/>
    </source>
</evidence>
<dbReference type="FunFam" id="1.25.40.10:FF:000001">
    <property type="entry name" value="Clathrin heavy chain"/>
    <property type="match status" value="1"/>
</dbReference>
<dbReference type="GO" id="GO:0032051">
    <property type="term" value="F:clathrin light chain binding"/>
    <property type="evidence" value="ECO:0007669"/>
    <property type="project" value="InterPro"/>
</dbReference>
<dbReference type="InterPro" id="IPR000547">
    <property type="entry name" value="Clathrin_H-chain/VPS_repeat"/>
</dbReference>
<dbReference type="GO" id="GO:0030479">
    <property type="term" value="C:actin cortical patch"/>
    <property type="evidence" value="ECO:0007669"/>
    <property type="project" value="TreeGrafter"/>
</dbReference>
<dbReference type="Pfam" id="PF00637">
    <property type="entry name" value="Clathrin"/>
    <property type="match status" value="6"/>
</dbReference>
<dbReference type="GO" id="GO:0030130">
    <property type="term" value="C:clathrin coat of trans-Golgi network vesicle"/>
    <property type="evidence" value="ECO:0007669"/>
    <property type="project" value="InterPro"/>
</dbReference>
<dbReference type="Gene3D" id="1.25.40.730">
    <property type="match status" value="1"/>
</dbReference>
<keyword evidence="5" id="KW-0472">Membrane</keyword>
<comment type="subcellular location">
    <subcellularLocation>
        <location evidence="1">Cytoplasmic vesicle membrane</location>
        <topology evidence="1">Peripheral membrane protein</topology>
        <orientation evidence="1">Cytoplasmic side</orientation>
    </subcellularLocation>
    <subcellularLocation>
        <location evidence="2">Membrane</location>
        <location evidence="2">Coated pit</location>
        <topology evidence="2">Peripheral membrane protein</topology>
        <orientation evidence="2">Cytoplasmic side</orientation>
    </subcellularLocation>
</comment>
<name>A0A9N9FQC6_9GLOM</name>
<protein>
    <submittedName>
        <fullName evidence="10">4183_t:CDS:1</fullName>
    </submittedName>
</protein>
<dbReference type="GO" id="GO:0030132">
    <property type="term" value="C:clathrin coat of coated pit"/>
    <property type="evidence" value="ECO:0007669"/>
    <property type="project" value="InterPro"/>
</dbReference>
<evidence type="ECO:0000256" key="1">
    <source>
        <dbReference type="ARBA" id="ARBA00004180"/>
    </source>
</evidence>
<dbReference type="AlphaFoldDB" id="A0A9N9FQC6"/>
<dbReference type="InterPro" id="IPR012331">
    <property type="entry name" value="Clathrin_H-chain_linker"/>
</dbReference>
<dbReference type="Gene3D" id="2.130.10.110">
    <property type="entry name" value="Clathrin heavy-chain terminal domain"/>
    <property type="match status" value="1"/>
</dbReference>
<evidence type="ECO:0000256" key="4">
    <source>
        <dbReference type="ARBA" id="ARBA00022737"/>
    </source>
</evidence>
<comment type="caution">
    <text evidence="10">The sequence shown here is derived from an EMBL/GenBank/DDBJ whole genome shotgun (WGS) entry which is preliminary data.</text>
</comment>
<feature type="domain" description="Clathrin heavy chain linker core motif" evidence="9">
    <location>
        <begin position="113"/>
        <end position="136"/>
    </location>
</feature>
<feature type="repeat" description="CHCR" evidence="8">
    <location>
        <begin position="870"/>
        <end position="1016"/>
    </location>
</feature>
<evidence type="ECO:0000256" key="7">
    <source>
        <dbReference type="ARBA" id="ARBA00023329"/>
    </source>
</evidence>
<organism evidence="10 11">
    <name type="scientific">Racocetra fulgida</name>
    <dbReference type="NCBI Taxonomy" id="60492"/>
    <lineage>
        <taxon>Eukaryota</taxon>
        <taxon>Fungi</taxon>
        <taxon>Fungi incertae sedis</taxon>
        <taxon>Mucoromycota</taxon>
        <taxon>Glomeromycotina</taxon>
        <taxon>Glomeromycetes</taxon>
        <taxon>Diversisporales</taxon>
        <taxon>Gigasporaceae</taxon>
        <taxon>Racocetra</taxon>
    </lineage>
</organism>
<proteinExistence type="inferred from homology"/>
<keyword evidence="11" id="KW-1185">Reference proteome</keyword>
<dbReference type="EMBL" id="CAJVPZ010004685">
    <property type="protein sequence ID" value="CAG8550185.1"/>
    <property type="molecule type" value="Genomic_DNA"/>
</dbReference>
<dbReference type="InterPro" id="IPR016025">
    <property type="entry name" value="Clathrin_H-chain_N"/>
</dbReference>
<feature type="repeat" description="CHCR" evidence="8">
    <location>
        <begin position="289"/>
        <end position="435"/>
    </location>
</feature>
<dbReference type="PROSITE" id="PS50236">
    <property type="entry name" value="CHCR"/>
    <property type="match status" value="4"/>
</dbReference>
<evidence type="ECO:0000259" key="9">
    <source>
        <dbReference type="Pfam" id="PF09268"/>
    </source>
</evidence>
<dbReference type="PIRSF" id="PIRSF002290">
    <property type="entry name" value="Clathrin_H_chain"/>
    <property type="match status" value="1"/>
</dbReference>
<dbReference type="OrthoDB" id="2113814at2759"/>
<accession>A0A9N9FQC6</accession>
<feature type="repeat" description="CHCR" evidence="8">
    <location>
        <begin position="509"/>
        <end position="765"/>
    </location>
</feature>
<keyword evidence="7" id="KW-0968">Cytoplasmic vesicle</keyword>
<dbReference type="GO" id="GO:0005198">
    <property type="term" value="F:structural molecule activity"/>
    <property type="evidence" value="ECO:0007669"/>
    <property type="project" value="InterPro"/>
</dbReference>
<dbReference type="SUPFAM" id="SSF48371">
    <property type="entry name" value="ARM repeat"/>
    <property type="match status" value="6"/>
</dbReference>
<dbReference type="Gene3D" id="1.25.40.10">
    <property type="entry name" value="Tetratricopeptide repeat domain"/>
    <property type="match status" value="4"/>
</dbReference>
<dbReference type="InterPro" id="IPR055358">
    <property type="entry name" value="CHCR"/>
</dbReference>
<evidence type="ECO:0000256" key="3">
    <source>
        <dbReference type="ARBA" id="ARBA00009535"/>
    </source>
</evidence>
<comment type="similarity">
    <text evidence="3">Belongs to the clathrin heavy chain family.</text>
</comment>
<evidence type="ECO:0000256" key="5">
    <source>
        <dbReference type="ARBA" id="ARBA00023136"/>
    </source>
</evidence>
<dbReference type="PANTHER" id="PTHR10292">
    <property type="entry name" value="CLATHRIN HEAVY CHAIN RELATED"/>
    <property type="match status" value="1"/>
</dbReference>
<gene>
    <name evidence="10" type="ORF">RFULGI_LOCUS4617</name>
</gene>
<dbReference type="GO" id="GO:0005829">
    <property type="term" value="C:cytosol"/>
    <property type="evidence" value="ECO:0007669"/>
    <property type="project" value="GOC"/>
</dbReference>
<feature type="repeat" description="CHCR" evidence="8">
    <location>
        <begin position="1019"/>
        <end position="1162"/>
    </location>
</feature>
<evidence type="ECO:0000256" key="8">
    <source>
        <dbReference type="PROSITE-ProRule" id="PRU01006"/>
    </source>
</evidence>
<feature type="non-terminal residue" evidence="10">
    <location>
        <position position="1"/>
    </location>
</feature>
<dbReference type="SUPFAM" id="SSF50989">
    <property type="entry name" value="Clathrin heavy-chain terminal domain"/>
    <property type="match status" value="1"/>
</dbReference>